<comment type="caution">
    <text evidence="1">The sequence shown here is derived from an EMBL/GenBank/DDBJ whole genome shotgun (WGS) entry which is preliminary data.</text>
</comment>
<dbReference type="AlphaFoldDB" id="A0A918S4N8"/>
<dbReference type="EMBL" id="BMXA01000008">
    <property type="protein sequence ID" value="GHA20408.1"/>
    <property type="molecule type" value="Genomic_DNA"/>
</dbReference>
<proteinExistence type="predicted"/>
<gene>
    <name evidence="1" type="ORF">GCM10008090_33050</name>
</gene>
<reference evidence="1" key="1">
    <citation type="journal article" date="2014" name="Int. J. Syst. Evol. Microbiol.">
        <title>Complete genome sequence of Corynebacterium casei LMG S-19264T (=DSM 44701T), isolated from a smear-ripened cheese.</title>
        <authorList>
            <consortium name="US DOE Joint Genome Institute (JGI-PGF)"/>
            <person name="Walter F."/>
            <person name="Albersmeier A."/>
            <person name="Kalinowski J."/>
            <person name="Ruckert C."/>
        </authorList>
    </citation>
    <scope>NUCLEOTIDE SEQUENCE</scope>
    <source>
        <strain evidence="1">KCTC 12711</strain>
    </source>
</reference>
<organism evidence="1 2">
    <name type="scientific">Arenicella chitinivorans</name>
    <dbReference type="NCBI Taxonomy" id="1329800"/>
    <lineage>
        <taxon>Bacteria</taxon>
        <taxon>Pseudomonadati</taxon>
        <taxon>Pseudomonadota</taxon>
        <taxon>Gammaproteobacteria</taxon>
        <taxon>Arenicellales</taxon>
        <taxon>Arenicellaceae</taxon>
        <taxon>Arenicella</taxon>
    </lineage>
</organism>
<sequence length="163" mass="18510">MCRNQPYKLLKYTPDAKNATSAGRATLCFARPLAKRYMSKLLAVIIGVILSGCSHSRSVIDMSSYSLDEFEKASNCDFDYQCKTILSGYDGCVSNIGDYHRHIIYSTKIGKENVKILKEKIILDRAYKIENQRSLWECISGRKTVPIPICKNNTCIDRNEKNI</sequence>
<keyword evidence="2" id="KW-1185">Reference proteome</keyword>
<reference evidence="1" key="2">
    <citation type="submission" date="2020-09" db="EMBL/GenBank/DDBJ databases">
        <authorList>
            <person name="Sun Q."/>
            <person name="Kim S."/>
        </authorList>
    </citation>
    <scope>NUCLEOTIDE SEQUENCE</scope>
    <source>
        <strain evidence="1">KCTC 12711</strain>
    </source>
</reference>
<evidence type="ECO:0000313" key="2">
    <source>
        <dbReference type="Proteomes" id="UP000614811"/>
    </source>
</evidence>
<dbReference type="Proteomes" id="UP000614811">
    <property type="component" value="Unassembled WGS sequence"/>
</dbReference>
<evidence type="ECO:0000313" key="1">
    <source>
        <dbReference type="EMBL" id="GHA20408.1"/>
    </source>
</evidence>
<name>A0A918S4N8_9GAMM</name>
<protein>
    <submittedName>
        <fullName evidence="1">Uncharacterized protein</fullName>
    </submittedName>
</protein>
<accession>A0A918S4N8</accession>